<evidence type="ECO:0000256" key="1">
    <source>
        <dbReference type="SAM" id="Coils"/>
    </source>
</evidence>
<dbReference type="VEuPathDB" id="FungiDB:BO70DRAFT_400153"/>
<proteinExistence type="predicted"/>
<evidence type="ECO:0000313" key="3">
    <source>
        <dbReference type="EMBL" id="PWY69088.1"/>
    </source>
</evidence>
<dbReference type="EMBL" id="MSFL01000034">
    <property type="protein sequence ID" value="PWY69088.1"/>
    <property type="molecule type" value="Genomic_DNA"/>
</dbReference>
<evidence type="ECO:0000313" key="4">
    <source>
        <dbReference type="Proteomes" id="UP000247233"/>
    </source>
</evidence>
<keyword evidence="1" id="KW-0175">Coiled coil</keyword>
<feature type="region of interest" description="Disordered" evidence="2">
    <location>
        <begin position="1"/>
        <end position="24"/>
    </location>
</feature>
<keyword evidence="4" id="KW-1185">Reference proteome</keyword>
<evidence type="ECO:0000256" key="2">
    <source>
        <dbReference type="SAM" id="MobiDB-lite"/>
    </source>
</evidence>
<sequence>MSCSSKRPADASLDRWSKRRSLSSFRETPISANACSSVWEGLDTVNSKLDSLIEVTRTSSENTTRTERSQDESLSQLRGIENKIKELADRIKECRMASIPREIEYNWTGGLAPADLPILLLDASRAARSIYIPRVFCNSLEDFHDILKILFRNLPGFAKSADGSIPPDNVPRSPLMNEEEAFSRIRYMHQKVMPRARAPSPLASNDLQLDQMAHRRWDSPAYIEDCYAYGQSKANPLNVKDMISKVAFGGTESMELDEISNESLSEVYQDEVFGSEHNMVDTDMDGDIAPPSEPGFVYDERAPPRQFQLPPYALHLHDPRTSSRSYSRDWGAWQNALASEEASQQEPDTIAPMDSISNYDDDSDTSLQWGRVSDTGSAL</sequence>
<comment type="caution">
    <text evidence="3">The sequence shown here is derived from an EMBL/GenBank/DDBJ whole genome shotgun (WGS) entry which is preliminary data.</text>
</comment>
<dbReference type="AlphaFoldDB" id="A0A317V7R7"/>
<dbReference type="GeneID" id="37069139"/>
<gene>
    <name evidence="3" type="ORF">BO70DRAFT_400153</name>
</gene>
<feature type="compositionally biased region" description="Basic and acidic residues" evidence="2">
    <location>
        <begin position="7"/>
        <end position="16"/>
    </location>
</feature>
<reference evidence="3 4" key="1">
    <citation type="submission" date="2016-12" db="EMBL/GenBank/DDBJ databases">
        <title>The genomes of Aspergillus section Nigri reveals drivers in fungal speciation.</title>
        <authorList>
            <consortium name="DOE Joint Genome Institute"/>
            <person name="Vesth T.C."/>
            <person name="Nybo J."/>
            <person name="Theobald S."/>
            <person name="Brandl J."/>
            <person name="Frisvad J.C."/>
            <person name="Nielsen K.F."/>
            <person name="Lyhne E.K."/>
            <person name="Kogle M.E."/>
            <person name="Kuo A."/>
            <person name="Riley R."/>
            <person name="Clum A."/>
            <person name="Nolan M."/>
            <person name="Lipzen A."/>
            <person name="Salamov A."/>
            <person name="Henrissat B."/>
            <person name="Wiebenga A."/>
            <person name="De Vries R.P."/>
            <person name="Grigoriev I.V."/>
            <person name="Mortensen U.H."/>
            <person name="Andersen M.R."/>
            <person name="Baker S.E."/>
        </authorList>
    </citation>
    <scope>NUCLEOTIDE SEQUENCE [LARGE SCALE GENOMIC DNA]</scope>
    <source>
        <strain evidence="3 4">CBS 117.55</strain>
    </source>
</reference>
<dbReference type="RefSeq" id="XP_025395444.1">
    <property type="nucleotide sequence ID" value="XM_025546902.1"/>
</dbReference>
<protein>
    <submittedName>
        <fullName evidence="3">Uncharacterized protein</fullName>
    </submittedName>
</protein>
<feature type="region of interest" description="Disordered" evidence="2">
    <location>
        <begin position="337"/>
        <end position="379"/>
    </location>
</feature>
<dbReference type="Proteomes" id="UP000247233">
    <property type="component" value="Unassembled WGS sequence"/>
</dbReference>
<feature type="coiled-coil region" evidence="1">
    <location>
        <begin position="70"/>
        <end position="97"/>
    </location>
</feature>
<name>A0A317V7R7_9EURO</name>
<organism evidence="3 4">
    <name type="scientific">Aspergillus heteromorphus CBS 117.55</name>
    <dbReference type="NCBI Taxonomy" id="1448321"/>
    <lineage>
        <taxon>Eukaryota</taxon>
        <taxon>Fungi</taxon>
        <taxon>Dikarya</taxon>
        <taxon>Ascomycota</taxon>
        <taxon>Pezizomycotina</taxon>
        <taxon>Eurotiomycetes</taxon>
        <taxon>Eurotiomycetidae</taxon>
        <taxon>Eurotiales</taxon>
        <taxon>Aspergillaceae</taxon>
        <taxon>Aspergillus</taxon>
        <taxon>Aspergillus subgen. Circumdati</taxon>
    </lineage>
</organism>
<accession>A0A317V7R7</accession>